<organism evidence="2 3">
    <name type="scientific">Ramlibacter alkalitolerans</name>
    <dbReference type="NCBI Taxonomy" id="2039631"/>
    <lineage>
        <taxon>Bacteria</taxon>
        <taxon>Pseudomonadati</taxon>
        <taxon>Pseudomonadota</taxon>
        <taxon>Betaproteobacteria</taxon>
        <taxon>Burkholderiales</taxon>
        <taxon>Comamonadaceae</taxon>
        <taxon>Ramlibacter</taxon>
    </lineage>
</organism>
<reference evidence="2 3" key="1">
    <citation type="journal article" date="2017" name="Int. J. Syst. Evol. Microbiol.">
        <title>Ramlibacter alkalitolerans sp. nov., alkali-tolerant bacterium isolated from soil of ginseng.</title>
        <authorList>
            <person name="Lee D.H."/>
            <person name="Cha C.J."/>
        </authorList>
    </citation>
    <scope>NUCLEOTIDE SEQUENCE [LARGE SCALE GENOMIC DNA]</scope>
    <source>
        <strain evidence="2 3">KACC 19305</strain>
    </source>
</reference>
<protein>
    <submittedName>
        <fullName evidence="2">Uncharacterized protein</fullName>
    </submittedName>
</protein>
<evidence type="ECO:0000313" key="3">
    <source>
        <dbReference type="Proteomes" id="UP000622707"/>
    </source>
</evidence>
<keyword evidence="3" id="KW-1185">Reference proteome</keyword>
<accession>A0ABS1JIN8</accession>
<evidence type="ECO:0000313" key="2">
    <source>
        <dbReference type="EMBL" id="MBL0424085.1"/>
    </source>
</evidence>
<dbReference type="RefSeq" id="WP_201687337.1">
    <property type="nucleotide sequence ID" value="NZ_JAEQND010000002.1"/>
</dbReference>
<feature type="compositionally biased region" description="Low complexity" evidence="1">
    <location>
        <begin position="40"/>
        <end position="57"/>
    </location>
</feature>
<comment type="caution">
    <text evidence="2">The sequence shown here is derived from an EMBL/GenBank/DDBJ whole genome shotgun (WGS) entry which is preliminary data.</text>
</comment>
<proteinExistence type="predicted"/>
<feature type="compositionally biased region" description="Low complexity" evidence="1">
    <location>
        <begin position="93"/>
        <end position="102"/>
    </location>
</feature>
<name>A0ABS1JIN8_9BURK</name>
<gene>
    <name evidence="2" type="ORF">JI746_03110</name>
</gene>
<sequence>MQTSNIQQSISSIEECADEAKRAAASAPGDLKQSVEQLHQQARQAQQACSSNASQQQGDASQLREPVMQLEQAADRAMQACRNAGNVDPQLQQAIQRAHQQASSLKKQLQMG</sequence>
<dbReference type="Proteomes" id="UP000622707">
    <property type="component" value="Unassembled WGS sequence"/>
</dbReference>
<feature type="region of interest" description="Disordered" evidence="1">
    <location>
        <begin position="17"/>
        <end position="75"/>
    </location>
</feature>
<feature type="region of interest" description="Disordered" evidence="1">
    <location>
        <begin position="93"/>
        <end position="112"/>
    </location>
</feature>
<evidence type="ECO:0000256" key="1">
    <source>
        <dbReference type="SAM" id="MobiDB-lite"/>
    </source>
</evidence>
<feature type="compositionally biased region" description="Polar residues" evidence="1">
    <location>
        <begin position="103"/>
        <end position="112"/>
    </location>
</feature>
<dbReference type="EMBL" id="JAEQND010000002">
    <property type="protein sequence ID" value="MBL0424085.1"/>
    <property type="molecule type" value="Genomic_DNA"/>
</dbReference>